<keyword evidence="2" id="KW-1185">Reference proteome</keyword>
<dbReference type="Proteomes" id="UP001372338">
    <property type="component" value="Unassembled WGS sequence"/>
</dbReference>
<sequence>MTCSAASASKHQAPSRVPELSCTVLWTINALLEHLRKIRFPRPNQSYQVGAQSAQMKMTRVPIHGGLSWSAFNEETTSTYDSSFTVTGLLEQLNTTRDLSDYLWYSTENWLATSMSISCSEKKSWFSLVKRLFIWDTHSTQEKKEKRRKWMS</sequence>
<dbReference type="EMBL" id="JAYWIO010000001">
    <property type="protein sequence ID" value="KAK7291369.1"/>
    <property type="molecule type" value="Genomic_DNA"/>
</dbReference>
<reference evidence="1 2" key="1">
    <citation type="submission" date="2024-01" db="EMBL/GenBank/DDBJ databases">
        <title>The genomes of 5 underutilized Papilionoideae crops provide insights into root nodulation and disease resistanc.</title>
        <authorList>
            <person name="Yuan L."/>
        </authorList>
    </citation>
    <scope>NUCLEOTIDE SEQUENCE [LARGE SCALE GENOMIC DNA]</scope>
    <source>
        <strain evidence="1">ZHUSHIDOU_FW_LH</strain>
        <tissue evidence="1">Leaf</tissue>
    </source>
</reference>
<name>A0AAN9J5U5_CROPI</name>
<organism evidence="1 2">
    <name type="scientific">Crotalaria pallida</name>
    <name type="common">Smooth rattlebox</name>
    <name type="synonym">Crotalaria striata</name>
    <dbReference type="NCBI Taxonomy" id="3830"/>
    <lineage>
        <taxon>Eukaryota</taxon>
        <taxon>Viridiplantae</taxon>
        <taxon>Streptophyta</taxon>
        <taxon>Embryophyta</taxon>
        <taxon>Tracheophyta</taxon>
        <taxon>Spermatophyta</taxon>
        <taxon>Magnoliopsida</taxon>
        <taxon>eudicotyledons</taxon>
        <taxon>Gunneridae</taxon>
        <taxon>Pentapetalae</taxon>
        <taxon>rosids</taxon>
        <taxon>fabids</taxon>
        <taxon>Fabales</taxon>
        <taxon>Fabaceae</taxon>
        <taxon>Papilionoideae</taxon>
        <taxon>50 kb inversion clade</taxon>
        <taxon>genistoids sensu lato</taxon>
        <taxon>core genistoids</taxon>
        <taxon>Crotalarieae</taxon>
        <taxon>Crotalaria</taxon>
    </lineage>
</organism>
<dbReference type="AlphaFoldDB" id="A0AAN9J5U5"/>
<evidence type="ECO:0000313" key="1">
    <source>
        <dbReference type="EMBL" id="KAK7291369.1"/>
    </source>
</evidence>
<protein>
    <recommendedName>
        <fullName evidence="3">Beta-galactosidase</fullName>
    </recommendedName>
</protein>
<comment type="caution">
    <text evidence="1">The sequence shown here is derived from an EMBL/GenBank/DDBJ whole genome shotgun (WGS) entry which is preliminary data.</text>
</comment>
<accession>A0AAN9J5U5</accession>
<proteinExistence type="predicted"/>
<evidence type="ECO:0000313" key="2">
    <source>
        <dbReference type="Proteomes" id="UP001372338"/>
    </source>
</evidence>
<gene>
    <name evidence="1" type="ORF">RIF29_06449</name>
</gene>
<evidence type="ECO:0008006" key="3">
    <source>
        <dbReference type="Google" id="ProtNLM"/>
    </source>
</evidence>